<name>A0AA38VWG3_9PEZI</name>
<keyword evidence="9" id="KW-1185">Reference proteome</keyword>
<evidence type="ECO:0000313" key="8">
    <source>
        <dbReference type="EMBL" id="KAJ9155813.1"/>
    </source>
</evidence>
<dbReference type="CDD" id="cd12148">
    <property type="entry name" value="fungal_TF_MHR"/>
    <property type="match status" value="1"/>
</dbReference>
<organism evidence="8 9">
    <name type="scientific">Coniochaeta hoffmannii</name>
    <dbReference type="NCBI Taxonomy" id="91930"/>
    <lineage>
        <taxon>Eukaryota</taxon>
        <taxon>Fungi</taxon>
        <taxon>Dikarya</taxon>
        <taxon>Ascomycota</taxon>
        <taxon>Pezizomycotina</taxon>
        <taxon>Sordariomycetes</taxon>
        <taxon>Sordariomycetidae</taxon>
        <taxon>Coniochaetales</taxon>
        <taxon>Coniochaetaceae</taxon>
        <taxon>Coniochaeta</taxon>
    </lineage>
</organism>
<dbReference type="AlphaFoldDB" id="A0AA38VWG3"/>
<reference evidence="8" key="1">
    <citation type="submission" date="2022-07" db="EMBL/GenBank/DDBJ databases">
        <title>Fungi with potential for degradation of polypropylene.</title>
        <authorList>
            <person name="Gostincar C."/>
        </authorList>
    </citation>
    <scope>NUCLEOTIDE SEQUENCE</scope>
    <source>
        <strain evidence="8">EXF-13287</strain>
    </source>
</reference>
<evidence type="ECO:0000256" key="1">
    <source>
        <dbReference type="ARBA" id="ARBA00004123"/>
    </source>
</evidence>
<comment type="subcellular location">
    <subcellularLocation>
        <location evidence="1">Nucleus</location>
    </subcellularLocation>
</comment>
<dbReference type="PANTHER" id="PTHR31845">
    <property type="entry name" value="FINGER DOMAIN PROTEIN, PUTATIVE-RELATED"/>
    <property type="match status" value="1"/>
</dbReference>
<dbReference type="PANTHER" id="PTHR31845:SF10">
    <property type="entry name" value="ZN(II)2CYS6 TRANSCRIPTION FACTOR (EUROFUNG)"/>
    <property type="match status" value="1"/>
</dbReference>
<keyword evidence="2" id="KW-0805">Transcription regulation</keyword>
<comment type="caution">
    <text evidence="8">The sequence shown here is derived from an EMBL/GenBank/DDBJ whole genome shotgun (WGS) entry which is preliminary data.</text>
</comment>
<dbReference type="GO" id="GO:0000976">
    <property type="term" value="F:transcription cis-regulatory region binding"/>
    <property type="evidence" value="ECO:0007669"/>
    <property type="project" value="TreeGrafter"/>
</dbReference>
<dbReference type="EMBL" id="JANBVN010000055">
    <property type="protein sequence ID" value="KAJ9155813.1"/>
    <property type="molecule type" value="Genomic_DNA"/>
</dbReference>
<evidence type="ECO:0000256" key="6">
    <source>
        <dbReference type="SAM" id="MobiDB-lite"/>
    </source>
</evidence>
<accession>A0AA38VWG3</accession>
<dbReference type="GO" id="GO:0005634">
    <property type="term" value="C:nucleus"/>
    <property type="evidence" value="ECO:0007669"/>
    <property type="project" value="UniProtKB-SubCell"/>
</dbReference>
<evidence type="ECO:0000259" key="7">
    <source>
        <dbReference type="PROSITE" id="PS00463"/>
    </source>
</evidence>
<gene>
    <name evidence="8" type="ORF">NKR19_g4447</name>
</gene>
<evidence type="ECO:0000313" key="9">
    <source>
        <dbReference type="Proteomes" id="UP001174691"/>
    </source>
</evidence>
<proteinExistence type="predicted"/>
<dbReference type="InterPro" id="IPR036864">
    <property type="entry name" value="Zn2-C6_fun-type_DNA-bd_sf"/>
</dbReference>
<keyword evidence="3" id="KW-0238">DNA-binding</keyword>
<dbReference type="GO" id="GO:0000981">
    <property type="term" value="F:DNA-binding transcription factor activity, RNA polymerase II-specific"/>
    <property type="evidence" value="ECO:0007669"/>
    <property type="project" value="InterPro"/>
</dbReference>
<dbReference type="SUPFAM" id="SSF57701">
    <property type="entry name" value="Zn2/Cys6 DNA-binding domain"/>
    <property type="match status" value="1"/>
</dbReference>
<dbReference type="Gene3D" id="4.10.240.10">
    <property type="entry name" value="Zn(2)-C6 fungal-type DNA-binding domain"/>
    <property type="match status" value="1"/>
</dbReference>
<evidence type="ECO:0000256" key="2">
    <source>
        <dbReference type="ARBA" id="ARBA00023015"/>
    </source>
</evidence>
<dbReference type="GO" id="GO:0008270">
    <property type="term" value="F:zinc ion binding"/>
    <property type="evidence" value="ECO:0007669"/>
    <property type="project" value="InterPro"/>
</dbReference>
<dbReference type="InterPro" id="IPR051089">
    <property type="entry name" value="prtT"/>
</dbReference>
<evidence type="ECO:0000256" key="3">
    <source>
        <dbReference type="ARBA" id="ARBA00023125"/>
    </source>
</evidence>
<keyword evidence="5" id="KW-0539">Nucleus</keyword>
<feature type="region of interest" description="Disordered" evidence="6">
    <location>
        <begin position="42"/>
        <end position="61"/>
    </location>
</feature>
<evidence type="ECO:0000256" key="5">
    <source>
        <dbReference type="ARBA" id="ARBA00023242"/>
    </source>
</evidence>
<sequence length="662" mass="73191">MEIYQQRPKGPRACSTCAKAKARCIPGPDASKCERCHRLNKECPSQIPAPPRRRREPKTTRVAELERRLEDLTSRIEMAHKQQQPQVPTPPASADSTAVSTDGAIPGAAASLEQFRQDQCQHVFPTVLPALPAGDTQAPLSVGAIHEDMKRRTNAWNVTNAIFGTSASDPFAEATPRLAPAPVPRVAGEASLWPTGAEADALLEEYRGMERLHLFPFVVVPAGLSSDHLRQQRPFLWKAVMMEACHLDGSRQMALGNQLLKDVTEAAFIRPQKSIDLLQGLQLLISSFHYNLNSFQMTNLLYLARSICMSLGLAEGRGSSQHSLASQCLEQMRAFAGTYYLVTVIFTTNKKPDALMNTSYLDACCRTLETRMEYPSDELLVWLVRTQQQAQSISLTLAFRASATLQQTSNLPISLIIKSLQQQLSAFKDSMPSHMKTNPSLIGHQYVAEILLYEIGLQENFGLPITDRLEYLWACVRAAQAFFNNKFSQSVRESDQPQFICMCSFDFIYAFLMVLKLVTLSTPGWDLQLARKELNFDALVDKQIEEMQCLADRRLRVSSARGAGEVIAAEGGAAAAAAQMEGLAQDPYRKLAEKLRMLRNALCGQLDADFNDNLAKAAEAGAMTITDATQGIVEDLEGSLWQSLMGAAGDWDSFDTVQGLFF</sequence>
<dbReference type="PROSITE" id="PS00463">
    <property type="entry name" value="ZN2_CY6_FUNGAL_1"/>
    <property type="match status" value="1"/>
</dbReference>
<feature type="region of interest" description="Disordered" evidence="6">
    <location>
        <begin position="80"/>
        <end position="102"/>
    </location>
</feature>
<feature type="domain" description="Zn(2)-C6 fungal-type" evidence="7">
    <location>
        <begin position="13"/>
        <end position="43"/>
    </location>
</feature>
<evidence type="ECO:0000256" key="4">
    <source>
        <dbReference type="ARBA" id="ARBA00023163"/>
    </source>
</evidence>
<keyword evidence="4" id="KW-0804">Transcription</keyword>
<dbReference type="Proteomes" id="UP001174691">
    <property type="component" value="Unassembled WGS sequence"/>
</dbReference>
<protein>
    <submittedName>
        <fullName evidence="8">Protein priB</fullName>
    </submittedName>
</protein>
<dbReference type="InterPro" id="IPR001138">
    <property type="entry name" value="Zn2Cys6_DnaBD"/>
</dbReference>